<accession>A0A1I7WMR0</accession>
<evidence type="ECO:0000313" key="1">
    <source>
        <dbReference type="Proteomes" id="UP000095283"/>
    </source>
</evidence>
<proteinExistence type="predicted"/>
<dbReference type="AlphaFoldDB" id="A0A1I7WMR0"/>
<reference evidence="2" key="1">
    <citation type="submission" date="2016-11" db="UniProtKB">
        <authorList>
            <consortium name="WormBaseParasite"/>
        </authorList>
    </citation>
    <scope>IDENTIFICATION</scope>
</reference>
<evidence type="ECO:0000313" key="2">
    <source>
        <dbReference type="WBParaSite" id="Hba_06431"/>
    </source>
</evidence>
<protein>
    <submittedName>
        <fullName evidence="2">Ubiquitin-fold modifier 1</fullName>
    </submittedName>
</protein>
<dbReference type="Proteomes" id="UP000095283">
    <property type="component" value="Unplaced"/>
</dbReference>
<organism evidence="1 2">
    <name type="scientific">Heterorhabditis bacteriophora</name>
    <name type="common">Entomopathogenic nematode worm</name>
    <dbReference type="NCBI Taxonomy" id="37862"/>
    <lineage>
        <taxon>Eukaryota</taxon>
        <taxon>Metazoa</taxon>
        <taxon>Ecdysozoa</taxon>
        <taxon>Nematoda</taxon>
        <taxon>Chromadorea</taxon>
        <taxon>Rhabditida</taxon>
        <taxon>Rhabditina</taxon>
        <taxon>Rhabditomorpha</taxon>
        <taxon>Strongyloidea</taxon>
        <taxon>Heterorhabditidae</taxon>
        <taxon>Heterorhabditis</taxon>
    </lineage>
</organism>
<keyword evidence="1" id="KW-1185">Reference proteome</keyword>
<dbReference type="WBParaSite" id="Hba_06431">
    <property type="protein sequence ID" value="Hba_06431"/>
    <property type="gene ID" value="Hba_06431"/>
</dbReference>
<name>A0A1I7WMR0_HETBA</name>
<sequence length="183" mass="20970">MDEEETKVLLSAAERRERRMKRILGNSEERLSKILSGPNGEYRIILTGKHLIFMYSLEKRLAPALEGGESLFNLPPLETETVIVKETYPGDKTLSGGSTFTPTFHSSSFSKWRFPMSFIIGICARLVMLYGYEKNIILPWIIIFATFEFLFSNKRNESNSLNNELMPFLLVFQGSEKLLRSTC</sequence>